<protein>
    <submittedName>
        <fullName evidence="1">P-loop containing nucleoside triphosphate hydrolase protein</fullName>
    </submittedName>
</protein>
<evidence type="ECO:0000313" key="2">
    <source>
        <dbReference type="Proteomes" id="UP000827976"/>
    </source>
</evidence>
<accession>A0ACB7UZ43</accession>
<name>A0ACB7UZ43_DIOAL</name>
<evidence type="ECO:0000313" key="1">
    <source>
        <dbReference type="EMBL" id="KAH7665993.1"/>
    </source>
</evidence>
<organism evidence="1 2">
    <name type="scientific">Dioscorea alata</name>
    <name type="common">Purple yam</name>
    <dbReference type="NCBI Taxonomy" id="55571"/>
    <lineage>
        <taxon>Eukaryota</taxon>
        <taxon>Viridiplantae</taxon>
        <taxon>Streptophyta</taxon>
        <taxon>Embryophyta</taxon>
        <taxon>Tracheophyta</taxon>
        <taxon>Spermatophyta</taxon>
        <taxon>Magnoliopsida</taxon>
        <taxon>Liliopsida</taxon>
        <taxon>Dioscoreales</taxon>
        <taxon>Dioscoreaceae</taxon>
        <taxon>Dioscorea</taxon>
    </lineage>
</organism>
<reference evidence="2" key="1">
    <citation type="journal article" date="2022" name="Nat. Commun.">
        <title>Chromosome evolution and the genetic basis of agronomically important traits in greater yam.</title>
        <authorList>
            <person name="Bredeson J.V."/>
            <person name="Lyons J.B."/>
            <person name="Oniyinde I.O."/>
            <person name="Okereke N.R."/>
            <person name="Kolade O."/>
            <person name="Nnabue I."/>
            <person name="Nwadili C.O."/>
            <person name="Hribova E."/>
            <person name="Parker M."/>
            <person name="Nwogha J."/>
            <person name="Shu S."/>
            <person name="Carlson J."/>
            <person name="Kariba R."/>
            <person name="Muthemba S."/>
            <person name="Knop K."/>
            <person name="Barton G.J."/>
            <person name="Sherwood A.V."/>
            <person name="Lopez-Montes A."/>
            <person name="Asiedu R."/>
            <person name="Jamnadass R."/>
            <person name="Muchugi A."/>
            <person name="Goodstein D."/>
            <person name="Egesi C.N."/>
            <person name="Featherston J."/>
            <person name="Asfaw A."/>
            <person name="Simpson G.G."/>
            <person name="Dolezel J."/>
            <person name="Hendre P.S."/>
            <person name="Van Deynze A."/>
            <person name="Kumar P.L."/>
            <person name="Obidiegwu J.E."/>
            <person name="Bhattacharjee R."/>
            <person name="Rokhsar D.S."/>
        </authorList>
    </citation>
    <scope>NUCLEOTIDE SEQUENCE [LARGE SCALE GENOMIC DNA]</scope>
    <source>
        <strain evidence="2">cv. TDa95/00328</strain>
    </source>
</reference>
<sequence>MQLTDKFKDGMTRQLTTEIEEHKRKLERLLKKDDYNDRGCLLGSCSLNLWANYKISHSSIKLLKEINNLRTEHDAFQEITNTQSPRAVEEILTSTIPVGNIIKLNLEKVCGYLADDNVSMVGIWGMGGVGKTNLLNEINNSLQGGDAYNMEFKYVIYLVVSKEPQFEKLQKEICERLGLQPPHSMKNDIFEFLKNNDFLLLLDDIWKAVDLPESLGIPLPHHQSQNWEDRGPRYKHKVIFTTREDDVCARMKADKKIKVECLDGEEAWHLFKQHTNEEIINSNVVIKKLAREVMERCAGLPLALKTPEEWRHVLRLLIKMDVKTVTGIEELLFHNLKVSYDNLVSDNLRECFLCCAQWPEDERIPVYDLIEHWIAFGLISDFAHIGEAFDEGYSIIAKLNEACLLELGFYFNSGDEYVKLHDVIRDMALWIVSECGKKKNKWIVCGRGDDLRQFSEWEAGNWKKTELISFKGTNFNKTLQKLLSDQNIDENGQVSCASTSPRYPNLQSLFLEGYSKSDHMSRQFVVNFFPHIPSLTHLNLSGIPITGLSKEIRVLVNLRYINISNTKIQSLPSEIKELKELKYFLFRCKYYRGRGVLKVDGLSTISMLPKLQVLDLYGNTCLEAGDLRLLMDRNMIKGISMLVESIEILGLLKHLPTWKLRLHNMQKMHTLQLCDLSYKHDEGLMELGITQCGFEELLINGSGVSLKRINLGNIAKLKQITWPAKTLPSEGLPRLTSLYISYCDSLRSLSWVLHLPCLRTLTVRNCSGMEGLIDTAEMQQASSGLLTFPSLQSLSLSQMAKLVSLSTCPLEFLVLSRLTLFEYSKLKKLPFKSSIVNNKFQLVEVNKNCWEDLEWEDTTIRSHLASFSKTL</sequence>
<gene>
    <name evidence="1" type="ORF">IHE45_13G070300</name>
</gene>
<dbReference type="EMBL" id="CM037023">
    <property type="protein sequence ID" value="KAH7665993.1"/>
    <property type="molecule type" value="Genomic_DNA"/>
</dbReference>
<keyword evidence="1" id="KW-0378">Hydrolase</keyword>
<keyword evidence="2" id="KW-1185">Reference proteome</keyword>
<comment type="caution">
    <text evidence="1">The sequence shown here is derived from an EMBL/GenBank/DDBJ whole genome shotgun (WGS) entry which is preliminary data.</text>
</comment>
<proteinExistence type="predicted"/>
<dbReference type="Proteomes" id="UP000827976">
    <property type="component" value="Chromosome 13"/>
</dbReference>